<gene>
    <name evidence="1" type="ORF">KY290_026213</name>
</gene>
<accession>A0ABQ7UVU4</accession>
<name>A0ABQ7UVU4_SOLTU</name>
<comment type="caution">
    <text evidence="1">The sequence shown here is derived from an EMBL/GenBank/DDBJ whole genome shotgun (WGS) entry which is preliminary data.</text>
</comment>
<keyword evidence="2" id="KW-1185">Reference proteome</keyword>
<dbReference type="Proteomes" id="UP000826656">
    <property type="component" value="Unassembled WGS sequence"/>
</dbReference>
<dbReference type="EMBL" id="JAIVGD010000018">
    <property type="protein sequence ID" value="KAH0755943.1"/>
    <property type="molecule type" value="Genomic_DNA"/>
</dbReference>
<evidence type="ECO:0000313" key="2">
    <source>
        <dbReference type="Proteomes" id="UP000826656"/>
    </source>
</evidence>
<reference evidence="1 2" key="1">
    <citation type="journal article" date="2021" name="bioRxiv">
        <title>Chromosome-scale and haplotype-resolved genome assembly of a tetraploid potato cultivar.</title>
        <authorList>
            <person name="Sun H."/>
            <person name="Jiao W.-B."/>
            <person name="Krause K."/>
            <person name="Campoy J.A."/>
            <person name="Goel M."/>
            <person name="Folz-Donahue K."/>
            <person name="Kukat C."/>
            <person name="Huettel B."/>
            <person name="Schneeberger K."/>
        </authorList>
    </citation>
    <scope>NUCLEOTIDE SEQUENCE [LARGE SCALE GENOMIC DNA]</scope>
    <source>
        <strain evidence="1">SolTubOtavaFocal</strain>
        <tissue evidence="1">Leaves</tissue>
    </source>
</reference>
<organism evidence="1 2">
    <name type="scientific">Solanum tuberosum</name>
    <name type="common">Potato</name>
    <dbReference type="NCBI Taxonomy" id="4113"/>
    <lineage>
        <taxon>Eukaryota</taxon>
        <taxon>Viridiplantae</taxon>
        <taxon>Streptophyta</taxon>
        <taxon>Embryophyta</taxon>
        <taxon>Tracheophyta</taxon>
        <taxon>Spermatophyta</taxon>
        <taxon>Magnoliopsida</taxon>
        <taxon>eudicotyledons</taxon>
        <taxon>Gunneridae</taxon>
        <taxon>Pentapetalae</taxon>
        <taxon>asterids</taxon>
        <taxon>lamiids</taxon>
        <taxon>Solanales</taxon>
        <taxon>Solanaceae</taxon>
        <taxon>Solanoideae</taxon>
        <taxon>Solaneae</taxon>
        <taxon>Solanum</taxon>
    </lineage>
</organism>
<sequence>MSIPTQNCHFATSQGRSYQEDRVTCDLNFTIPLFGRGNDIEEVRVGAVAAVFDGHIGSSASDMA</sequence>
<protein>
    <submittedName>
        <fullName evidence="1">Uncharacterized protein</fullName>
    </submittedName>
</protein>
<dbReference type="SUPFAM" id="SSF81606">
    <property type="entry name" value="PP2C-like"/>
    <property type="match status" value="1"/>
</dbReference>
<evidence type="ECO:0000313" key="1">
    <source>
        <dbReference type="EMBL" id="KAH0755943.1"/>
    </source>
</evidence>
<proteinExistence type="predicted"/>
<dbReference type="Gene3D" id="3.60.40.10">
    <property type="entry name" value="PPM-type phosphatase domain"/>
    <property type="match status" value="1"/>
</dbReference>
<dbReference type="InterPro" id="IPR036457">
    <property type="entry name" value="PPM-type-like_dom_sf"/>
</dbReference>